<name>A0ABU1M5M5_9HYPH</name>
<reference evidence="2 3" key="1">
    <citation type="submission" date="2023-07" db="EMBL/GenBank/DDBJ databases">
        <title>Sorghum-associated microbial communities from plants grown in Nebraska, USA.</title>
        <authorList>
            <person name="Schachtman D."/>
        </authorList>
    </citation>
    <scope>NUCLEOTIDE SEQUENCE [LARGE SCALE GENOMIC DNA]</scope>
    <source>
        <strain evidence="2 3">DS1730</strain>
    </source>
</reference>
<dbReference type="Pfam" id="PF01510">
    <property type="entry name" value="Amidase_2"/>
    <property type="match status" value="1"/>
</dbReference>
<dbReference type="SUPFAM" id="SSF55846">
    <property type="entry name" value="N-acetylmuramoyl-L-alanine amidase-like"/>
    <property type="match status" value="1"/>
</dbReference>
<evidence type="ECO:0000313" key="3">
    <source>
        <dbReference type="Proteomes" id="UP001184614"/>
    </source>
</evidence>
<accession>A0ABU1M5M5</accession>
<keyword evidence="3" id="KW-1185">Reference proteome</keyword>
<sequence length="226" mass="23660">MTTLKEIQVRLNSLGFSAGIADGKIGPKTIGAMSSALDALSAANQPEGAPSGTSGTIPASWLPSASMARIILHWTAGANKATDFDRTHYHILVESDGSLIRGVPSIDLNQSPVKPGYAAHTLNCNSGSIGVSLCGMAGAIERPFNAGKYPITAKQFDAAAKAVAQLCRRYSIAVTPETVLSHAEVQGTLGITQRGKWDIAILPFDPALNTARKVGDAFRALVKSYL</sequence>
<gene>
    <name evidence="2" type="ORF">J2782_001022</name>
</gene>
<dbReference type="EMBL" id="JAVDQT010000001">
    <property type="protein sequence ID" value="MDR6431317.1"/>
    <property type="molecule type" value="Genomic_DNA"/>
</dbReference>
<organism evidence="2 3">
    <name type="scientific">Brucella pseudogrignonensis</name>
    <dbReference type="NCBI Taxonomy" id="419475"/>
    <lineage>
        <taxon>Bacteria</taxon>
        <taxon>Pseudomonadati</taxon>
        <taxon>Pseudomonadota</taxon>
        <taxon>Alphaproteobacteria</taxon>
        <taxon>Hyphomicrobiales</taxon>
        <taxon>Brucellaceae</taxon>
        <taxon>Brucella/Ochrobactrum group</taxon>
        <taxon>Brucella</taxon>
    </lineage>
</organism>
<proteinExistence type="predicted"/>
<dbReference type="InterPro" id="IPR036505">
    <property type="entry name" value="Amidase/PGRP_sf"/>
</dbReference>
<dbReference type="CDD" id="cd06583">
    <property type="entry name" value="PGRP"/>
    <property type="match status" value="1"/>
</dbReference>
<dbReference type="SMART" id="SM00644">
    <property type="entry name" value="Ami_2"/>
    <property type="match status" value="1"/>
</dbReference>
<feature type="domain" description="N-acetylmuramoyl-L-alanine amidase" evidence="1">
    <location>
        <begin position="57"/>
        <end position="195"/>
    </location>
</feature>
<dbReference type="Proteomes" id="UP001184614">
    <property type="component" value="Unassembled WGS sequence"/>
</dbReference>
<dbReference type="Gene3D" id="3.40.80.10">
    <property type="entry name" value="Peptidoglycan recognition protein-like"/>
    <property type="match status" value="1"/>
</dbReference>
<protein>
    <submittedName>
        <fullName evidence="2">Peptidoglycan hydrolase-like protein with peptidoglycan-binding domain</fullName>
    </submittedName>
</protein>
<comment type="caution">
    <text evidence="2">The sequence shown here is derived from an EMBL/GenBank/DDBJ whole genome shotgun (WGS) entry which is preliminary data.</text>
</comment>
<dbReference type="RefSeq" id="WP_310010521.1">
    <property type="nucleotide sequence ID" value="NZ_JAVDQT010000001.1"/>
</dbReference>
<evidence type="ECO:0000259" key="1">
    <source>
        <dbReference type="SMART" id="SM00644"/>
    </source>
</evidence>
<dbReference type="InterPro" id="IPR002502">
    <property type="entry name" value="Amidase_domain"/>
</dbReference>
<evidence type="ECO:0000313" key="2">
    <source>
        <dbReference type="EMBL" id="MDR6431317.1"/>
    </source>
</evidence>